<dbReference type="RefSeq" id="WP_179715589.1">
    <property type="nucleotide sequence ID" value="NZ_JACBZT010000001.1"/>
</dbReference>
<dbReference type="Proteomes" id="UP000541969">
    <property type="component" value="Unassembled WGS sequence"/>
</dbReference>
<evidence type="ECO:0000313" key="2">
    <source>
        <dbReference type="Proteomes" id="UP000541969"/>
    </source>
</evidence>
<reference evidence="1 2" key="1">
    <citation type="submission" date="2020-07" db="EMBL/GenBank/DDBJ databases">
        <title>Sequencing the genomes of 1000 actinobacteria strains.</title>
        <authorList>
            <person name="Klenk H.-P."/>
        </authorList>
    </citation>
    <scope>NUCLEOTIDE SEQUENCE [LARGE SCALE GENOMIC DNA]</scope>
    <source>
        <strain evidence="1 2">DSM 104001</strain>
    </source>
</reference>
<keyword evidence="2" id="KW-1185">Reference proteome</keyword>
<dbReference type="InterPro" id="IPR050484">
    <property type="entry name" value="Transf_Hexapept/Carb_Anhydrase"/>
</dbReference>
<dbReference type="GO" id="GO:0016740">
    <property type="term" value="F:transferase activity"/>
    <property type="evidence" value="ECO:0007669"/>
    <property type="project" value="UniProtKB-KW"/>
</dbReference>
<dbReference type="PANTHER" id="PTHR13061">
    <property type="entry name" value="DYNACTIN SUBUNIT P25"/>
    <property type="match status" value="1"/>
</dbReference>
<evidence type="ECO:0000313" key="1">
    <source>
        <dbReference type="EMBL" id="NYJ04940.1"/>
    </source>
</evidence>
<dbReference type="SUPFAM" id="SSF51161">
    <property type="entry name" value="Trimeric LpxA-like enzymes"/>
    <property type="match status" value="1"/>
</dbReference>
<dbReference type="AlphaFoldDB" id="A0A853CAK7"/>
<dbReference type="EMBL" id="JACBZT010000001">
    <property type="protein sequence ID" value="NYJ04940.1"/>
    <property type="molecule type" value="Genomic_DNA"/>
</dbReference>
<dbReference type="PANTHER" id="PTHR13061:SF29">
    <property type="entry name" value="GAMMA CARBONIC ANHYDRASE-LIKE 1, MITOCHONDRIAL-RELATED"/>
    <property type="match status" value="1"/>
</dbReference>
<gene>
    <name evidence="1" type="ORF">GGQ55_001218</name>
</gene>
<dbReference type="Gene3D" id="2.160.10.10">
    <property type="entry name" value="Hexapeptide repeat proteins"/>
    <property type="match status" value="1"/>
</dbReference>
<comment type="caution">
    <text evidence="1">The sequence shown here is derived from an EMBL/GenBank/DDBJ whole genome shotgun (WGS) entry which is preliminary data.</text>
</comment>
<sequence>MVVPEPYLHPPGRGAMFVVHRNGRPTVDESVYVAPTAVVSGDVTIGPHSRVLYGAVLTAEGGPVVIGANCIVMENAVVRGVPRHPTRLGDNVLVGPHAHLTGCTVDGDARIATGAMLYNGAHLERGADVEVGAVVHVNTRVPVGVVVPMGWFAGGDPVELVPPGDRDRIRALMGPLDYPGTVFGVSPEPGESAMPDIARRYTRALALHRYDVLTEPAPHAVLGTDWDDAGTPSPAAG</sequence>
<keyword evidence="1" id="KW-0808">Transferase</keyword>
<accession>A0A853CAK7</accession>
<protein>
    <submittedName>
        <fullName evidence="1">Carbonic anhydrase/acetyltransferase-like protein (Isoleucine patch superfamily)</fullName>
    </submittedName>
</protein>
<name>A0A853CAK7_9ACTN</name>
<proteinExistence type="predicted"/>
<organism evidence="1 2">
    <name type="scientific">Petropleomorpha daqingensis</name>
    <dbReference type="NCBI Taxonomy" id="2026353"/>
    <lineage>
        <taxon>Bacteria</taxon>
        <taxon>Bacillati</taxon>
        <taxon>Actinomycetota</taxon>
        <taxon>Actinomycetes</taxon>
        <taxon>Geodermatophilales</taxon>
        <taxon>Geodermatophilaceae</taxon>
        <taxon>Petropleomorpha</taxon>
    </lineage>
</organism>
<dbReference type="InterPro" id="IPR011004">
    <property type="entry name" value="Trimer_LpxA-like_sf"/>
</dbReference>